<accession>A0A918F7U5</accession>
<name>A0A918F7U5_AGRME</name>
<keyword evidence="2" id="KW-1185">Reference proteome</keyword>
<sequence length="326" mass="35511">MNESSRLSDAALIGVVGALNDRWGALSQVLDTMATRRVRTVYQLGGLFDEIAETPAELDRTLARNRQAVRMVSRVGGDTGVRARVTGSAGELMGETAHATVLGRADRDQLFGGHSVASMSGDGRRTDFASSAEILQGTGSSPADVVLTDLVPALILRGRGAPAVNRRQALLRLRPWAFVGPSPRFVVRDESFRPPHGEPFTTTCIELPRVPDVAVIVDLRKKSIEYIDNRGTRIPVNRDDPPLELAAGGRWLVTAANGRWRLDLDRMTVEQMAGDPTKPWGNRTLVELQTIRIGEQAVLTIAARDGSYTMTENLGQVAAIQPWERD</sequence>
<reference evidence="1" key="1">
    <citation type="journal article" date="2014" name="Int. J. Syst. Evol. Microbiol.">
        <title>Complete genome sequence of Corynebacterium casei LMG S-19264T (=DSM 44701T), isolated from a smear-ripened cheese.</title>
        <authorList>
            <consortium name="US DOE Joint Genome Institute (JGI-PGF)"/>
            <person name="Walter F."/>
            <person name="Albersmeier A."/>
            <person name="Kalinowski J."/>
            <person name="Ruckert C."/>
        </authorList>
    </citation>
    <scope>NUCLEOTIDE SEQUENCE</scope>
    <source>
        <strain evidence="1">JCM 3346</strain>
    </source>
</reference>
<reference evidence="1" key="2">
    <citation type="submission" date="2020-09" db="EMBL/GenBank/DDBJ databases">
        <authorList>
            <person name="Sun Q."/>
            <person name="Ohkuma M."/>
        </authorList>
    </citation>
    <scope>NUCLEOTIDE SEQUENCE</scope>
    <source>
        <strain evidence="1">JCM 3346</strain>
    </source>
</reference>
<gene>
    <name evidence="1" type="ORF">GCM10010196_02600</name>
</gene>
<organism evidence="1 2">
    <name type="scientific">Agromyces mediolanus</name>
    <name type="common">Corynebacterium mediolanum</name>
    <dbReference type="NCBI Taxonomy" id="41986"/>
    <lineage>
        <taxon>Bacteria</taxon>
        <taxon>Bacillati</taxon>
        <taxon>Actinomycetota</taxon>
        <taxon>Actinomycetes</taxon>
        <taxon>Micrococcales</taxon>
        <taxon>Microbacteriaceae</taxon>
        <taxon>Agromyces</taxon>
    </lineage>
</organism>
<dbReference type="AlphaFoldDB" id="A0A918F7U5"/>
<evidence type="ECO:0000313" key="1">
    <source>
        <dbReference type="EMBL" id="GGR13544.1"/>
    </source>
</evidence>
<proteinExistence type="predicted"/>
<dbReference type="EMBL" id="BMRJ01000001">
    <property type="protein sequence ID" value="GGR13544.1"/>
    <property type="molecule type" value="Genomic_DNA"/>
</dbReference>
<evidence type="ECO:0000313" key="2">
    <source>
        <dbReference type="Proteomes" id="UP000610303"/>
    </source>
</evidence>
<comment type="caution">
    <text evidence="1">The sequence shown here is derived from an EMBL/GenBank/DDBJ whole genome shotgun (WGS) entry which is preliminary data.</text>
</comment>
<dbReference type="Proteomes" id="UP000610303">
    <property type="component" value="Unassembled WGS sequence"/>
</dbReference>
<protein>
    <submittedName>
        <fullName evidence="1">Uncharacterized protein</fullName>
    </submittedName>
</protein>